<evidence type="ECO:0000256" key="5">
    <source>
        <dbReference type="ARBA" id="ARBA00022491"/>
    </source>
</evidence>
<dbReference type="Pfam" id="PF12738">
    <property type="entry name" value="PTCB-BRCT"/>
    <property type="match status" value="1"/>
</dbReference>
<dbReference type="GO" id="GO:0008420">
    <property type="term" value="F:RNA polymerase II CTD heptapeptide repeat phosphatase activity"/>
    <property type="evidence" value="ECO:0007669"/>
    <property type="project" value="InterPro"/>
</dbReference>
<evidence type="ECO:0000313" key="18">
    <source>
        <dbReference type="Proteomes" id="UP000032180"/>
    </source>
</evidence>
<evidence type="ECO:0000256" key="4">
    <source>
        <dbReference type="ARBA" id="ARBA00013081"/>
    </source>
</evidence>
<keyword evidence="11" id="KW-0539">Nucleus</keyword>
<dbReference type="Gene3D" id="3.40.50.1000">
    <property type="entry name" value="HAD superfamily/HAD-like"/>
    <property type="match status" value="1"/>
</dbReference>
<dbReference type="PANTHER" id="PTHR23081:SF36">
    <property type="entry name" value="RNA POLYMERASE II SUBUNIT A C-TERMINAL DOMAIN PHOSPHATASE"/>
    <property type="match status" value="1"/>
</dbReference>
<evidence type="ECO:0000256" key="14">
    <source>
        <dbReference type="ARBA" id="ARBA00063107"/>
    </source>
</evidence>
<evidence type="ECO:0000256" key="13">
    <source>
        <dbReference type="ARBA" id="ARBA00048336"/>
    </source>
</evidence>
<sequence>MYIYTMGDKAYAIEIEKLLDPDNVYFGSKQHHKGLDVVLGAESVAVILETEHFGFNARSLSESIQDEWENDGALATILDGLIGDTYISPVQVIKRVRWEVLEGCKLVLTRVFPLHYRPQDQMLWKMAEQLGAVCCTDVDSTVTHVIALDLGTEKARWAVKNNKFLVHPCWIKAANFQWHRQQEDFPVAPPSEKRKENSASSNSKCKENAADAASSKEKGKENAADAASAKERSKENADYDAGAKKGKEIAADAASAKERSKENADDDAGAKKGKEIAADAASAKERSKENADLAANTKEKGKEIADNGVNANEKVHLMLLPAVQLARN</sequence>
<keyword evidence="5" id="KW-0678">Repressor</keyword>
<dbReference type="EnsemblPlants" id="LPERR01G33390.3">
    <property type="protein sequence ID" value="LPERR01G33390.3"/>
    <property type="gene ID" value="LPERR01G33390"/>
</dbReference>
<dbReference type="InterPro" id="IPR001357">
    <property type="entry name" value="BRCT_dom"/>
</dbReference>
<protein>
    <recommendedName>
        <fullName evidence="4">protein-serine/threonine phosphatase</fullName>
        <ecNumber evidence="4">3.1.3.16</ecNumber>
    </recommendedName>
</protein>
<evidence type="ECO:0000259" key="16">
    <source>
        <dbReference type="PROSITE" id="PS50172"/>
    </source>
</evidence>
<dbReference type="InterPro" id="IPR023214">
    <property type="entry name" value="HAD_sf"/>
</dbReference>
<dbReference type="Proteomes" id="UP000032180">
    <property type="component" value="Chromosome 1"/>
</dbReference>
<dbReference type="EC" id="3.1.3.16" evidence="4"/>
<keyword evidence="9" id="KW-0805">Transcription regulation</keyword>
<evidence type="ECO:0000256" key="8">
    <source>
        <dbReference type="ARBA" id="ARBA00022884"/>
    </source>
</evidence>
<comment type="subcellular location">
    <subcellularLocation>
        <location evidence="3">Nucleus</location>
    </subcellularLocation>
</comment>
<evidence type="ECO:0000256" key="10">
    <source>
        <dbReference type="ARBA" id="ARBA00023163"/>
    </source>
</evidence>
<comment type="cofactor">
    <cofactor evidence="2">
        <name>Mg(2+)</name>
        <dbReference type="ChEBI" id="CHEBI:18420"/>
    </cofactor>
</comment>
<name>A0A0D9V8E0_9ORYZ</name>
<evidence type="ECO:0000256" key="9">
    <source>
        <dbReference type="ARBA" id="ARBA00023015"/>
    </source>
</evidence>
<dbReference type="InterPro" id="IPR036420">
    <property type="entry name" value="BRCT_dom_sf"/>
</dbReference>
<comment type="subunit">
    <text evidence="14">Interacts with RAP74.</text>
</comment>
<keyword evidence="18" id="KW-1185">Reference proteome</keyword>
<evidence type="ECO:0000256" key="15">
    <source>
        <dbReference type="SAM" id="MobiDB-lite"/>
    </source>
</evidence>
<comment type="cofactor">
    <cofactor evidence="1">
        <name>Mn(2+)</name>
        <dbReference type="ChEBI" id="CHEBI:29035"/>
    </cofactor>
</comment>
<proteinExistence type="predicted"/>
<evidence type="ECO:0000256" key="12">
    <source>
        <dbReference type="ARBA" id="ARBA00047761"/>
    </source>
</evidence>
<keyword evidence="10" id="KW-0804">Transcription</keyword>
<keyword evidence="6" id="KW-0479">Metal-binding</keyword>
<comment type="catalytic activity">
    <reaction evidence="12">
        <text>O-phospho-L-seryl-[protein] + H2O = L-seryl-[protein] + phosphate</text>
        <dbReference type="Rhea" id="RHEA:20629"/>
        <dbReference type="Rhea" id="RHEA-COMP:9863"/>
        <dbReference type="Rhea" id="RHEA-COMP:11604"/>
        <dbReference type="ChEBI" id="CHEBI:15377"/>
        <dbReference type="ChEBI" id="CHEBI:29999"/>
        <dbReference type="ChEBI" id="CHEBI:43474"/>
        <dbReference type="ChEBI" id="CHEBI:83421"/>
        <dbReference type="EC" id="3.1.3.16"/>
    </reaction>
</comment>
<keyword evidence="8" id="KW-0694">RNA-binding</keyword>
<reference evidence="17 18" key="1">
    <citation type="submission" date="2012-08" db="EMBL/GenBank/DDBJ databases">
        <title>Oryza genome evolution.</title>
        <authorList>
            <person name="Wing R.A."/>
        </authorList>
    </citation>
    <scope>NUCLEOTIDE SEQUENCE</scope>
</reference>
<evidence type="ECO:0000256" key="1">
    <source>
        <dbReference type="ARBA" id="ARBA00001936"/>
    </source>
</evidence>
<dbReference type="GO" id="GO:0005634">
    <property type="term" value="C:nucleus"/>
    <property type="evidence" value="ECO:0007669"/>
    <property type="project" value="UniProtKB-SubCell"/>
</dbReference>
<dbReference type="GO" id="GO:0009651">
    <property type="term" value="P:response to salt stress"/>
    <property type="evidence" value="ECO:0007669"/>
    <property type="project" value="UniProtKB-ARBA"/>
</dbReference>
<dbReference type="GO" id="GO:0046872">
    <property type="term" value="F:metal ion binding"/>
    <property type="evidence" value="ECO:0007669"/>
    <property type="project" value="UniProtKB-KW"/>
</dbReference>
<evidence type="ECO:0000256" key="7">
    <source>
        <dbReference type="ARBA" id="ARBA00022801"/>
    </source>
</evidence>
<accession>A0A0D9V8E0</accession>
<dbReference type="HOGENOM" id="CLU_052435_0_0_1"/>
<evidence type="ECO:0000256" key="6">
    <source>
        <dbReference type="ARBA" id="ARBA00022723"/>
    </source>
</evidence>
<reference evidence="18" key="2">
    <citation type="submission" date="2013-12" db="EMBL/GenBank/DDBJ databases">
        <authorList>
            <person name="Yu Y."/>
            <person name="Lee S."/>
            <person name="de Baynast K."/>
            <person name="Wissotski M."/>
            <person name="Liu L."/>
            <person name="Talag J."/>
            <person name="Goicoechea J."/>
            <person name="Angelova A."/>
            <person name="Jetty R."/>
            <person name="Kudrna D."/>
            <person name="Golser W."/>
            <person name="Rivera L."/>
            <person name="Zhang J."/>
            <person name="Wing R."/>
        </authorList>
    </citation>
    <scope>NUCLEOTIDE SEQUENCE</scope>
</reference>
<dbReference type="InterPro" id="IPR039189">
    <property type="entry name" value="Fcp1"/>
</dbReference>
<dbReference type="SUPFAM" id="SSF52113">
    <property type="entry name" value="BRCT domain"/>
    <property type="match status" value="1"/>
</dbReference>
<dbReference type="eggNOG" id="KOG0323">
    <property type="taxonomic scope" value="Eukaryota"/>
</dbReference>
<evidence type="ECO:0000313" key="17">
    <source>
        <dbReference type="EnsemblPlants" id="LPERR01G33390.3"/>
    </source>
</evidence>
<dbReference type="GO" id="GO:0003723">
    <property type="term" value="F:RNA binding"/>
    <property type="evidence" value="ECO:0007669"/>
    <property type="project" value="UniProtKB-KW"/>
</dbReference>
<comment type="catalytic activity">
    <reaction evidence="13">
        <text>O-phospho-L-threonyl-[protein] + H2O = L-threonyl-[protein] + phosphate</text>
        <dbReference type="Rhea" id="RHEA:47004"/>
        <dbReference type="Rhea" id="RHEA-COMP:11060"/>
        <dbReference type="Rhea" id="RHEA-COMP:11605"/>
        <dbReference type="ChEBI" id="CHEBI:15377"/>
        <dbReference type="ChEBI" id="CHEBI:30013"/>
        <dbReference type="ChEBI" id="CHEBI:43474"/>
        <dbReference type="ChEBI" id="CHEBI:61977"/>
        <dbReference type="EC" id="3.1.3.16"/>
    </reaction>
</comment>
<evidence type="ECO:0000256" key="11">
    <source>
        <dbReference type="ARBA" id="ARBA00023242"/>
    </source>
</evidence>
<dbReference type="PANTHER" id="PTHR23081">
    <property type="entry name" value="RNA POLYMERASE II CTD PHOSPHATASE"/>
    <property type="match status" value="1"/>
</dbReference>
<keyword evidence="7" id="KW-0378">Hydrolase</keyword>
<dbReference type="STRING" id="77586.A0A0D9V8E0"/>
<feature type="domain" description="BRCT" evidence="16">
    <location>
        <begin position="96"/>
        <end position="171"/>
    </location>
</feature>
<organism evidence="17 18">
    <name type="scientific">Leersia perrieri</name>
    <dbReference type="NCBI Taxonomy" id="77586"/>
    <lineage>
        <taxon>Eukaryota</taxon>
        <taxon>Viridiplantae</taxon>
        <taxon>Streptophyta</taxon>
        <taxon>Embryophyta</taxon>
        <taxon>Tracheophyta</taxon>
        <taxon>Spermatophyta</taxon>
        <taxon>Magnoliopsida</taxon>
        <taxon>Liliopsida</taxon>
        <taxon>Poales</taxon>
        <taxon>Poaceae</taxon>
        <taxon>BOP clade</taxon>
        <taxon>Oryzoideae</taxon>
        <taxon>Oryzeae</taxon>
        <taxon>Oryzinae</taxon>
        <taxon>Leersia</taxon>
    </lineage>
</organism>
<dbReference type="Gramene" id="LPERR01G33390.3">
    <property type="protein sequence ID" value="LPERR01G33390.3"/>
    <property type="gene ID" value="LPERR01G33390"/>
</dbReference>
<reference evidence="17" key="3">
    <citation type="submission" date="2015-04" db="UniProtKB">
        <authorList>
            <consortium name="EnsemblPlants"/>
        </authorList>
    </citation>
    <scope>IDENTIFICATION</scope>
</reference>
<dbReference type="AlphaFoldDB" id="A0A0D9V8E0"/>
<evidence type="ECO:0000256" key="3">
    <source>
        <dbReference type="ARBA" id="ARBA00004123"/>
    </source>
</evidence>
<feature type="compositionally biased region" description="Basic and acidic residues" evidence="15">
    <location>
        <begin position="204"/>
        <end position="305"/>
    </location>
</feature>
<dbReference type="CDD" id="cd17729">
    <property type="entry name" value="BRCT_CTDP1"/>
    <property type="match status" value="1"/>
</dbReference>
<evidence type="ECO:0000256" key="2">
    <source>
        <dbReference type="ARBA" id="ARBA00001946"/>
    </source>
</evidence>
<dbReference type="Gene3D" id="3.40.50.10190">
    <property type="entry name" value="BRCT domain"/>
    <property type="match status" value="1"/>
</dbReference>
<dbReference type="FunFam" id="3.40.50.10190:FF:000014">
    <property type="entry name" value="RNA polymerase II C-terminal domain phosphatase-like 3"/>
    <property type="match status" value="1"/>
</dbReference>
<feature type="region of interest" description="Disordered" evidence="15">
    <location>
        <begin position="186"/>
        <end position="307"/>
    </location>
</feature>
<dbReference type="PROSITE" id="PS50172">
    <property type="entry name" value="BRCT"/>
    <property type="match status" value="1"/>
</dbReference>